<accession>A0A0D1VDA4</accession>
<protein>
    <submittedName>
        <fullName evidence="1">Uncharacterized protein</fullName>
    </submittedName>
</protein>
<dbReference type="Proteomes" id="UP000037269">
    <property type="component" value="Unassembled WGS sequence"/>
</dbReference>
<evidence type="ECO:0000313" key="3">
    <source>
        <dbReference type="Proteomes" id="UP000037269"/>
    </source>
</evidence>
<reference evidence="2 4" key="2">
    <citation type="submission" date="2016-10" db="EMBL/GenBank/DDBJ databases">
        <authorList>
            <person name="de Groot N.N."/>
        </authorList>
    </citation>
    <scope>NUCLEOTIDE SEQUENCE [LARGE SCALE GENOMIC DNA]</scope>
    <source>
        <strain evidence="2 4">DSM 2895</strain>
    </source>
</reference>
<evidence type="ECO:0000313" key="2">
    <source>
        <dbReference type="EMBL" id="SDI95257.1"/>
    </source>
</evidence>
<reference evidence="1 3" key="1">
    <citation type="submission" date="2015-07" db="EMBL/GenBank/DDBJ databases">
        <title>Fjat-14205 dsm 2895.</title>
        <authorList>
            <person name="Liu B."/>
            <person name="Wang J."/>
            <person name="Zhu Y."/>
            <person name="Liu G."/>
            <person name="Chen Q."/>
            <person name="Chen Z."/>
            <person name="Lan J."/>
            <person name="Che J."/>
            <person name="Ge C."/>
            <person name="Shi H."/>
            <person name="Pan Z."/>
            <person name="Liu X."/>
        </authorList>
    </citation>
    <scope>NUCLEOTIDE SEQUENCE [LARGE SCALE GENOMIC DNA]</scope>
    <source>
        <strain evidence="1 3">DSM 2895</strain>
    </source>
</reference>
<evidence type="ECO:0000313" key="1">
    <source>
        <dbReference type="EMBL" id="KON94950.1"/>
    </source>
</evidence>
<sequence>MKKPPTYYFVQDAEVLEKKVNTKYTDIGSFKEKCADIAEKHLSQIERRDLITNTKPEKKDKAVRVQYSDFWKHITFLGDKTLYIEENIQREEEKRRNGKRTREEWEEIERNYVKMVTGDIPTVTNPNYTVCSCWKCNTVFYLKHRRKKYCSERCANEQKVAVARLHKHGTLLPVKYYESYREGTLQDIYKEIEIPHAVMPLKNDLKAVGGQVKKVAPSLDSECSHKVRIIRFPPSDQKPSAVTKYNFNETTLEEMEASKWQNANRTGKHWRSILRNNFL</sequence>
<dbReference type="Proteomes" id="UP000182836">
    <property type="component" value="Unassembled WGS sequence"/>
</dbReference>
<dbReference type="AlphaFoldDB" id="A0A0D1VDA4"/>
<keyword evidence="3" id="KW-1185">Reference proteome</keyword>
<dbReference type="STRING" id="47500.AF333_05080"/>
<dbReference type="PATRIC" id="fig|47500.8.peg.5365"/>
<dbReference type="OrthoDB" id="2739903at2"/>
<gene>
    <name evidence="1" type="ORF">AF333_05080</name>
    <name evidence="2" type="ORF">SAMN04487909_109207</name>
</gene>
<organism evidence="1 3">
    <name type="scientific">Aneurinibacillus migulanus</name>
    <name type="common">Bacillus migulanus</name>
    <dbReference type="NCBI Taxonomy" id="47500"/>
    <lineage>
        <taxon>Bacteria</taxon>
        <taxon>Bacillati</taxon>
        <taxon>Bacillota</taxon>
        <taxon>Bacilli</taxon>
        <taxon>Bacillales</taxon>
        <taxon>Paenibacillaceae</taxon>
        <taxon>Aneurinibacillus group</taxon>
        <taxon>Aneurinibacillus</taxon>
    </lineage>
</organism>
<dbReference type="EMBL" id="LGUG01000004">
    <property type="protein sequence ID" value="KON94950.1"/>
    <property type="molecule type" value="Genomic_DNA"/>
</dbReference>
<dbReference type="RefSeq" id="WP_043064976.1">
    <property type="nucleotide sequence ID" value="NZ_BJOA01000078.1"/>
</dbReference>
<dbReference type="GeneID" id="42304580"/>
<name>A0A0D1VDA4_ANEMI</name>
<evidence type="ECO:0000313" key="4">
    <source>
        <dbReference type="Proteomes" id="UP000182836"/>
    </source>
</evidence>
<dbReference type="EMBL" id="FNED01000009">
    <property type="protein sequence ID" value="SDI95257.1"/>
    <property type="molecule type" value="Genomic_DNA"/>
</dbReference>
<proteinExistence type="predicted"/>